<dbReference type="Proteomes" id="UP000033115">
    <property type="component" value="Chromosome"/>
</dbReference>
<evidence type="ECO:0008006" key="3">
    <source>
        <dbReference type="Google" id="ProtNLM"/>
    </source>
</evidence>
<dbReference type="EMBL" id="CP009933">
    <property type="protein sequence ID" value="AKA71064.1"/>
    <property type="molecule type" value="Genomic_DNA"/>
</dbReference>
<evidence type="ECO:0000313" key="1">
    <source>
        <dbReference type="EMBL" id="AKA71064.1"/>
    </source>
</evidence>
<dbReference type="KEGG" id="csq:CSCA_3939"/>
<organism evidence="1 2">
    <name type="scientific">Clostridium scatologenes</name>
    <dbReference type="NCBI Taxonomy" id="1548"/>
    <lineage>
        <taxon>Bacteria</taxon>
        <taxon>Bacillati</taxon>
        <taxon>Bacillota</taxon>
        <taxon>Clostridia</taxon>
        <taxon>Eubacteriales</taxon>
        <taxon>Clostridiaceae</taxon>
        <taxon>Clostridium</taxon>
    </lineage>
</organism>
<reference evidence="1 2" key="1">
    <citation type="journal article" date="2015" name="J. Biotechnol.">
        <title>Complete genome sequence of a malodorant-producing acetogen, Clostridium scatologenes ATCC 25775(T).</title>
        <authorList>
            <person name="Zhu Z."/>
            <person name="Guo T."/>
            <person name="Zheng H."/>
            <person name="Song T."/>
            <person name="Ouyang P."/>
            <person name="Xie J."/>
        </authorList>
    </citation>
    <scope>NUCLEOTIDE SEQUENCE [LARGE SCALE GENOMIC DNA]</scope>
    <source>
        <strain evidence="1 2">ATCC 25775</strain>
    </source>
</reference>
<evidence type="ECO:0000313" key="2">
    <source>
        <dbReference type="Proteomes" id="UP000033115"/>
    </source>
</evidence>
<dbReference type="STRING" id="1548.CSCA_3939"/>
<protein>
    <recommendedName>
        <fullName evidence="3">Ribose 5-phosphate isomerase</fullName>
    </recommendedName>
</protein>
<dbReference type="AlphaFoldDB" id="A0A0E3K2S4"/>
<accession>A0A0E3K2S4</accession>
<name>A0A0E3K2S4_CLOSL</name>
<dbReference type="HOGENOM" id="CLU_152429_0_0_9"/>
<sequence>MSIISKYFNDKREQYEKIINILCEYKGISREKLLEILKDKECKYLFFLLIKKYGCDDMKMIQQDFPSINTKNINSNFRKAREKILLNTKIRNMYFEAENILEKIE</sequence>
<dbReference type="RefSeq" id="WP_341384812.1">
    <property type="nucleotide sequence ID" value="NZ_CP009933.1"/>
</dbReference>
<keyword evidence="2" id="KW-1185">Reference proteome</keyword>
<proteinExistence type="predicted"/>
<gene>
    <name evidence="1" type="ORF">CSCA_3939</name>
</gene>